<reference evidence="1" key="1">
    <citation type="submission" date="2021-06" db="EMBL/GenBank/DDBJ databases">
        <authorList>
            <person name="Hodson N. C."/>
            <person name="Mongue J. A."/>
            <person name="Jaron S. K."/>
        </authorList>
    </citation>
    <scope>NUCLEOTIDE SEQUENCE</scope>
</reference>
<proteinExistence type="predicted"/>
<feature type="non-terminal residue" evidence="1">
    <location>
        <position position="1"/>
    </location>
</feature>
<accession>A0A8J2JG37</accession>
<keyword evidence="2" id="KW-1185">Reference proteome</keyword>
<dbReference type="AlphaFoldDB" id="A0A8J2JG37"/>
<gene>
    <name evidence="1" type="ORF">AFUS01_LOCUS6776</name>
</gene>
<name>A0A8J2JG37_9HEXA</name>
<sequence>MKTAELNSLTLTWIRQLVTLCGAKSLGEVS</sequence>
<dbReference type="EMBL" id="CAJVCH010044760">
    <property type="protein sequence ID" value="CAG7717312.1"/>
    <property type="molecule type" value="Genomic_DNA"/>
</dbReference>
<dbReference type="Proteomes" id="UP000708208">
    <property type="component" value="Unassembled WGS sequence"/>
</dbReference>
<organism evidence="1 2">
    <name type="scientific">Allacma fusca</name>
    <dbReference type="NCBI Taxonomy" id="39272"/>
    <lineage>
        <taxon>Eukaryota</taxon>
        <taxon>Metazoa</taxon>
        <taxon>Ecdysozoa</taxon>
        <taxon>Arthropoda</taxon>
        <taxon>Hexapoda</taxon>
        <taxon>Collembola</taxon>
        <taxon>Symphypleona</taxon>
        <taxon>Sminthuridae</taxon>
        <taxon>Allacma</taxon>
    </lineage>
</organism>
<comment type="caution">
    <text evidence="1">The sequence shown here is derived from an EMBL/GenBank/DDBJ whole genome shotgun (WGS) entry which is preliminary data.</text>
</comment>
<evidence type="ECO:0000313" key="1">
    <source>
        <dbReference type="EMBL" id="CAG7717312.1"/>
    </source>
</evidence>
<protein>
    <submittedName>
        <fullName evidence="1">Uncharacterized protein</fullName>
    </submittedName>
</protein>
<evidence type="ECO:0000313" key="2">
    <source>
        <dbReference type="Proteomes" id="UP000708208"/>
    </source>
</evidence>